<proteinExistence type="predicted"/>
<keyword evidence="3" id="KW-1185">Reference proteome</keyword>
<comment type="caution">
    <text evidence="2">The sequence shown here is derived from an EMBL/GenBank/DDBJ whole genome shotgun (WGS) entry which is preliminary data.</text>
</comment>
<accession>A0ABW4DRP4</accession>
<gene>
    <name evidence="2" type="ORF">ACFQ5P_03475</name>
</gene>
<evidence type="ECO:0000256" key="1">
    <source>
        <dbReference type="SAM" id="MobiDB-lite"/>
    </source>
</evidence>
<name>A0ABW4DRP4_9RHOB</name>
<sequence>MTAEQFPENAAPDPVMEDRAEGSLAALPRHSSTDAVIDETQATRSDKSDCGQVSPLQDLRRCRRVLSAEELASIASDFENAWQQVSFSKKSPWLHSSLTMQQRGHVSREIPEAEEVCKLYNDLGSLVQFANLFILDRNGAIKALSAAGIDIYEDVGRDWDDHHSFRELSRRHGVTRDTISRWIKITGREVPPRNSKKKYKIDLIVKAYGEKSTTNYAAKSAGVHWQTAQRALKK</sequence>
<evidence type="ECO:0000313" key="3">
    <source>
        <dbReference type="Proteomes" id="UP001597302"/>
    </source>
</evidence>
<dbReference type="Proteomes" id="UP001597302">
    <property type="component" value="Unassembled WGS sequence"/>
</dbReference>
<protein>
    <submittedName>
        <fullName evidence="2">Helix-turn-helix domain-containing protein</fullName>
    </submittedName>
</protein>
<dbReference type="EMBL" id="JBHTOQ010000003">
    <property type="protein sequence ID" value="MFD1480350.1"/>
    <property type="molecule type" value="Genomic_DNA"/>
</dbReference>
<organism evidence="2 3">
    <name type="scientific">Paracoccus nototheniae</name>
    <dbReference type="NCBI Taxonomy" id="2489002"/>
    <lineage>
        <taxon>Bacteria</taxon>
        <taxon>Pseudomonadati</taxon>
        <taxon>Pseudomonadota</taxon>
        <taxon>Alphaproteobacteria</taxon>
        <taxon>Rhodobacterales</taxon>
        <taxon>Paracoccaceae</taxon>
        <taxon>Paracoccus</taxon>
    </lineage>
</organism>
<dbReference type="RefSeq" id="WP_131574036.1">
    <property type="nucleotide sequence ID" value="NZ_CBCSAJ010000017.1"/>
</dbReference>
<feature type="region of interest" description="Disordered" evidence="1">
    <location>
        <begin position="1"/>
        <end position="51"/>
    </location>
</feature>
<reference evidence="3" key="1">
    <citation type="journal article" date="2019" name="Int. J. Syst. Evol. Microbiol.">
        <title>The Global Catalogue of Microorganisms (GCM) 10K type strain sequencing project: providing services to taxonomists for standard genome sequencing and annotation.</title>
        <authorList>
            <consortium name="The Broad Institute Genomics Platform"/>
            <consortium name="The Broad Institute Genome Sequencing Center for Infectious Disease"/>
            <person name="Wu L."/>
            <person name="Ma J."/>
        </authorList>
    </citation>
    <scope>NUCLEOTIDE SEQUENCE [LARGE SCALE GENOMIC DNA]</scope>
    <source>
        <strain evidence="3">CCM 8875</strain>
    </source>
</reference>
<evidence type="ECO:0000313" key="2">
    <source>
        <dbReference type="EMBL" id="MFD1480350.1"/>
    </source>
</evidence>